<dbReference type="InterPro" id="IPR029063">
    <property type="entry name" value="SAM-dependent_MTases_sf"/>
</dbReference>
<evidence type="ECO:0000259" key="7">
    <source>
        <dbReference type="Pfam" id="PF08100"/>
    </source>
</evidence>
<evidence type="ECO:0000256" key="5">
    <source>
        <dbReference type="PIRSR" id="PIRSR005739-1"/>
    </source>
</evidence>
<dbReference type="CDD" id="cd02440">
    <property type="entry name" value="AdoMet_MTases"/>
    <property type="match status" value="1"/>
</dbReference>
<dbReference type="GO" id="GO:0046983">
    <property type="term" value="F:protein dimerization activity"/>
    <property type="evidence" value="ECO:0007669"/>
    <property type="project" value="InterPro"/>
</dbReference>
<dbReference type="FunFam" id="1.10.10.10:FF:000357">
    <property type="entry name" value="Caffeic acid 3-O-methyltransferase"/>
    <property type="match status" value="1"/>
</dbReference>
<proteinExistence type="predicted"/>
<dbReference type="InterPro" id="IPR036388">
    <property type="entry name" value="WH-like_DNA-bd_sf"/>
</dbReference>
<feature type="domain" description="O-methyltransferase C-terminal" evidence="6">
    <location>
        <begin position="134"/>
        <end position="339"/>
    </location>
</feature>
<keyword evidence="3" id="KW-0949">S-adenosyl-L-methionine</keyword>
<evidence type="ECO:0000313" key="8">
    <source>
        <dbReference type="EMBL" id="QED93051.1"/>
    </source>
</evidence>
<feature type="domain" description="O-methyltransferase dimerisation" evidence="7">
    <location>
        <begin position="25"/>
        <end position="111"/>
    </location>
</feature>
<sequence>MDSQEANIMTSSKEEEEEGHCQYALQLATASIFPMVLKGAIELDVLEIIDRAGPGALFSPSEIASHINNPDAPLMLDRILRLLASHSVLTCSLVNHQRLYGLAPVSKYFLRNQNGVSFSSLIDVIQDKVIMDMWYHLKDAVVEGGLPFNRAYGMNASEYVGKDSRLGGIFMNFMTDYNTMFMNKILETYTGFEGLKSMVDVGGGNGAILNRIISKYPAINGVNFDLGSVITKAPSYPGIENVVGDMFVNIPKGDAIFMKWILHSWDDENCLKILKNCYEALPNDGKVIVVDVVIPEVPETNLEVKSIFQFDLYLMNMNPGGKERTEREFSCLAKEAGFSGIRVACSVYNFSLMEFYKEL</sequence>
<dbReference type="Gene3D" id="3.40.50.150">
    <property type="entry name" value="Vaccinia Virus protein VP39"/>
    <property type="match status" value="1"/>
</dbReference>
<dbReference type="PIRSF" id="PIRSF005739">
    <property type="entry name" value="O-mtase"/>
    <property type="match status" value="1"/>
</dbReference>
<dbReference type="InterPro" id="IPR012967">
    <property type="entry name" value="COMT_dimerisation"/>
</dbReference>
<keyword evidence="2 8" id="KW-0808">Transferase</keyword>
<protein>
    <submittedName>
        <fullName evidence="8">Caffeic acid O-methyltransferase</fullName>
        <ecNumber evidence="8">2.1.1.6</ecNumber>
    </submittedName>
</protein>
<dbReference type="SUPFAM" id="SSF46785">
    <property type="entry name" value="Winged helix' DNA-binding domain"/>
    <property type="match status" value="1"/>
</dbReference>
<feature type="active site" description="Proton acceptor" evidence="5">
    <location>
        <position position="263"/>
    </location>
</feature>
<dbReference type="Pfam" id="PF08100">
    <property type="entry name" value="Dimerisation"/>
    <property type="match status" value="1"/>
</dbReference>
<dbReference type="PROSITE" id="PS51683">
    <property type="entry name" value="SAM_OMT_II"/>
    <property type="match status" value="1"/>
</dbReference>
<evidence type="ECO:0000256" key="2">
    <source>
        <dbReference type="ARBA" id="ARBA00022679"/>
    </source>
</evidence>
<dbReference type="InterPro" id="IPR016461">
    <property type="entry name" value="COMT-like"/>
</dbReference>
<evidence type="ECO:0000256" key="1">
    <source>
        <dbReference type="ARBA" id="ARBA00022603"/>
    </source>
</evidence>
<dbReference type="FunFam" id="3.40.50.150:FF:000061">
    <property type="entry name" value="Caffeic acid O-methyltransferase"/>
    <property type="match status" value="1"/>
</dbReference>
<accession>A0A5B9BX67</accession>
<dbReference type="InterPro" id="IPR036390">
    <property type="entry name" value="WH_DNA-bd_sf"/>
</dbReference>
<dbReference type="EMBL" id="MK395538">
    <property type="protein sequence ID" value="QED93051.1"/>
    <property type="molecule type" value="Genomic_RNA"/>
</dbReference>
<organism evidence="8">
    <name type="scientific">Paeonia lactiflora</name>
    <name type="common">Chinese peony</name>
    <name type="synonym">Paeonia albiflora</name>
    <dbReference type="NCBI Taxonomy" id="35924"/>
    <lineage>
        <taxon>Eukaryota</taxon>
        <taxon>Viridiplantae</taxon>
        <taxon>Streptophyta</taxon>
        <taxon>Embryophyta</taxon>
        <taxon>Tracheophyta</taxon>
        <taxon>Spermatophyta</taxon>
        <taxon>Magnoliopsida</taxon>
        <taxon>eudicotyledons</taxon>
        <taxon>Gunneridae</taxon>
        <taxon>Pentapetalae</taxon>
        <taxon>Saxifragales</taxon>
        <taxon>Paeoniaceae</taxon>
        <taxon>Paeonia</taxon>
    </lineage>
</organism>
<dbReference type="EC" id="2.1.1.6" evidence="8"/>
<reference evidence="8" key="1">
    <citation type="submission" date="2019-01" db="EMBL/GenBank/DDBJ databases">
        <title>Cloning and expression of a COMT cDNA from herbaceous peony (Paeonia lactiflora Pall.).</title>
        <authorList>
            <person name="Zhao D."/>
            <person name="Tang Y."/>
            <person name="Tao J."/>
        </authorList>
    </citation>
    <scope>NUCLEOTIDE SEQUENCE</scope>
</reference>
<name>A0A5B9BX67_PAELC</name>
<comment type="pathway">
    <text evidence="4">Flavonoid metabolism.</text>
</comment>
<dbReference type="GO" id="GO:0009812">
    <property type="term" value="P:flavonoid metabolic process"/>
    <property type="evidence" value="ECO:0007669"/>
    <property type="project" value="UniProtKB-ARBA"/>
</dbReference>
<dbReference type="GO" id="GO:0016206">
    <property type="term" value="F:catechol O-methyltransferase activity"/>
    <property type="evidence" value="ECO:0007669"/>
    <property type="project" value="UniProtKB-EC"/>
</dbReference>
<dbReference type="PANTHER" id="PTHR11746">
    <property type="entry name" value="O-METHYLTRANSFERASE"/>
    <property type="match status" value="1"/>
</dbReference>
<dbReference type="InterPro" id="IPR001077">
    <property type="entry name" value="COMT_C"/>
</dbReference>
<dbReference type="SMR" id="A0A5B9BX67"/>
<dbReference type="Gene3D" id="1.10.10.10">
    <property type="entry name" value="Winged helix-like DNA-binding domain superfamily/Winged helix DNA-binding domain"/>
    <property type="match status" value="1"/>
</dbReference>
<evidence type="ECO:0000256" key="3">
    <source>
        <dbReference type="ARBA" id="ARBA00022691"/>
    </source>
</evidence>
<dbReference type="Pfam" id="PF00891">
    <property type="entry name" value="Methyltransf_2"/>
    <property type="match status" value="1"/>
</dbReference>
<evidence type="ECO:0000259" key="6">
    <source>
        <dbReference type="Pfam" id="PF00891"/>
    </source>
</evidence>
<dbReference type="SUPFAM" id="SSF53335">
    <property type="entry name" value="S-adenosyl-L-methionine-dependent methyltransferases"/>
    <property type="match status" value="1"/>
</dbReference>
<dbReference type="AlphaFoldDB" id="A0A5B9BX67"/>
<dbReference type="GO" id="GO:0032259">
    <property type="term" value="P:methylation"/>
    <property type="evidence" value="ECO:0007669"/>
    <property type="project" value="UniProtKB-KW"/>
</dbReference>
<gene>
    <name evidence="8" type="primary">COMT</name>
</gene>
<evidence type="ECO:0000256" key="4">
    <source>
        <dbReference type="ARBA" id="ARBA00034479"/>
    </source>
</evidence>
<keyword evidence="1 8" id="KW-0489">Methyltransferase</keyword>